<dbReference type="InterPro" id="IPR006132">
    <property type="entry name" value="Asp/Orn_carbamoyltranf_P-bd"/>
</dbReference>
<dbReference type="InterPro" id="IPR006130">
    <property type="entry name" value="Asp/Orn_carbamoylTrfase"/>
</dbReference>
<dbReference type="PRINTS" id="PR00102">
    <property type="entry name" value="OTCASE"/>
</dbReference>
<evidence type="ECO:0000256" key="4">
    <source>
        <dbReference type="ARBA" id="ARBA00013007"/>
    </source>
</evidence>
<evidence type="ECO:0000256" key="3">
    <source>
        <dbReference type="ARBA" id="ARBA00007805"/>
    </source>
</evidence>
<feature type="binding site" evidence="7">
    <location>
        <position position="167"/>
    </location>
    <ligand>
        <name>L-ornithine</name>
        <dbReference type="ChEBI" id="CHEBI:46911"/>
    </ligand>
</feature>
<dbReference type="GO" id="GO:0004585">
    <property type="term" value="F:ornithine carbamoyltransferase activity"/>
    <property type="evidence" value="ECO:0007669"/>
    <property type="project" value="UniProtKB-UniRule"/>
</dbReference>
<dbReference type="GO" id="GO:0042450">
    <property type="term" value="P:L-arginine biosynthetic process via ornithine"/>
    <property type="evidence" value="ECO:0007669"/>
    <property type="project" value="UniProtKB-UniRule"/>
</dbReference>
<dbReference type="GO" id="GO:0019240">
    <property type="term" value="P:citrulline biosynthetic process"/>
    <property type="evidence" value="ECO:0007669"/>
    <property type="project" value="TreeGrafter"/>
</dbReference>
<feature type="binding site" evidence="7">
    <location>
        <begin position="136"/>
        <end position="139"/>
    </location>
    <ligand>
        <name>carbamoyl phosphate</name>
        <dbReference type="ChEBI" id="CHEBI:58228"/>
    </ligand>
</feature>
<evidence type="ECO:0000259" key="8">
    <source>
        <dbReference type="Pfam" id="PF00185"/>
    </source>
</evidence>
<dbReference type="InterPro" id="IPR024904">
    <property type="entry name" value="OTCase_ArgI"/>
</dbReference>
<feature type="binding site" evidence="7">
    <location>
        <position position="109"/>
    </location>
    <ligand>
        <name>carbamoyl phosphate</name>
        <dbReference type="ChEBI" id="CHEBI:58228"/>
    </ligand>
</feature>
<proteinExistence type="inferred from homology"/>
<protein>
    <recommendedName>
        <fullName evidence="4 7">Ornithine carbamoyltransferase</fullName>
        <shortName evidence="7">OTCase</shortName>
        <ecNumber evidence="4 7">2.1.3.3</ecNumber>
    </recommendedName>
</protein>
<feature type="binding site" evidence="7">
    <location>
        <position position="227"/>
    </location>
    <ligand>
        <name>L-ornithine</name>
        <dbReference type="ChEBI" id="CHEBI:46911"/>
    </ligand>
</feature>
<dbReference type="Pfam" id="PF02729">
    <property type="entry name" value="OTCace_N"/>
    <property type="match status" value="1"/>
</dbReference>
<evidence type="ECO:0000256" key="6">
    <source>
        <dbReference type="ARBA" id="ARBA00048772"/>
    </source>
</evidence>
<dbReference type="FunFam" id="3.40.50.1370:FF:000008">
    <property type="entry name" value="Ornithine carbamoyltransferase"/>
    <property type="match status" value="1"/>
</dbReference>
<dbReference type="HAMAP" id="MF_01109">
    <property type="entry name" value="OTCase"/>
    <property type="match status" value="1"/>
</dbReference>
<keyword evidence="5 7" id="KW-0808">Transferase</keyword>
<comment type="pathway">
    <text evidence="2">Amino-acid biosynthesis; L-arginine biosynthesis; L-arginine from L-ornithine and carbamoyl phosphate: step 1/3.</text>
</comment>
<keyword evidence="11" id="KW-1185">Reference proteome</keyword>
<dbReference type="GO" id="GO:0005737">
    <property type="term" value="C:cytoplasm"/>
    <property type="evidence" value="ECO:0007669"/>
    <property type="project" value="UniProtKB-SubCell"/>
</dbReference>
<dbReference type="EC" id="2.1.3.3" evidence="4 7"/>
<dbReference type="Proteomes" id="UP000197153">
    <property type="component" value="Chromosome 1"/>
</dbReference>
<dbReference type="PROSITE" id="PS00097">
    <property type="entry name" value="CARBAMOYLTRANSFERASE"/>
    <property type="match status" value="1"/>
</dbReference>
<evidence type="ECO:0000313" key="11">
    <source>
        <dbReference type="Proteomes" id="UP000197153"/>
    </source>
</evidence>
<feature type="binding site" evidence="7">
    <location>
        <begin position="266"/>
        <end position="267"/>
    </location>
    <ligand>
        <name>carbamoyl phosphate</name>
        <dbReference type="ChEBI" id="CHEBI:58228"/>
    </ligand>
</feature>
<feature type="binding site" evidence="7">
    <location>
        <begin position="58"/>
        <end position="61"/>
    </location>
    <ligand>
        <name>carbamoyl phosphate</name>
        <dbReference type="ChEBI" id="CHEBI:58228"/>
    </ligand>
</feature>
<gene>
    <name evidence="10" type="primary">argF</name>
    <name evidence="10" type="ORF">Y958_12640</name>
</gene>
<evidence type="ECO:0000256" key="5">
    <source>
        <dbReference type="ARBA" id="ARBA00022679"/>
    </source>
</evidence>
<feature type="domain" description="Aspartate/ornithine carbamoyltransferase carbamoyl-P binding" evidence="9">
    <location>
        <begin position="9"/>
        <end position="149"/>
    </location>
</feature>
<feature type="binding site" evidence="7">
    <location>
        <position position="85"/>
    </location>
    <ligand>
        <name>carbamoyl phosphate</name>
        <dbReference type="ChEBI" id="CHEBI:58228"/>
    </ligand>
</feature>
<reference evidence="10 11" key="1">
    <citation type="submission" date="2017-06" db="EMBL/GenBank/DDBJ databases">
        <title>Complete genome sequence of Nitrospirillum amazonense strain CBAmC, an endophytic nitrogen-fixing and plant growth-promoting bacterium, isolated from sugarcane.</title>
        <authorList>
            <person name="Schwab S."/>
            <person name="dos Santos Teixeira K.R."/>
            <person name="Simoes Araujo J.L."/>
            <person name="Soares Vidal M."/>
            <person name="Borges de Freitas H.R."/>
            <person name="Rivello Crivelaro A.L."/>
            <person name="Bueno de Camargo Nunes A."/>
            <person name="dos Santos C.M."/>
            <person name="Palmeira da Silva Rosa D."/>
            <person name="da Silva Padilha D."/>
            <person name="da Silva E."/>
            <person name="Araujo Terra L."/>
            <person name="Soares Mendes V."/>
            <person name="Farinelli L."/>
            <person name="Magalhaes Cruz L."/>
            <person name="Baldani J.I."/>
        </authorList>
    </citation>
    <scope>NUCLEOTIDE SEQUENCE [LARGE SCALE GENOMIC DNA]</scope>
    <source>
        <strain evidence="10 11">CBAmC</strain>
    </source>
</reference>
<dbReference type="InterPro" id="IPR002292">
    <property type="entry name" value="Orn/put_carbamltrans"/>
</dbReference>
<dbReference type="SUPFAM" id="SSF53671">
    <property type="entry name" value="Aspartate/ornithine carbamoyltransferase"/>
    <property type="match status" value="1"/>
</dbReference>
<dbReference type="Pfam" id="PF00185">
    <property type="entry name" value="OTCace"/>
    <property type="match status" value="1"/>
</dbReference>
<comment type="similarity">
    <text evidence="3 7">Belongs to the aspartate/ornithine carbamoyltransferase superfamily. OTCase family.</text>
</comment>
<evidence type="ECO:0000256" key="1">
    <source>
        <dbReference type="ARBA" id="ARBA00003822"/>
    </source>
</evidence>
<evidence type="ECO:0000256" key="7">
    <source>
        <dbReference type="HAMAP-Rule" id="MF_01109"/>
    </source>
</evidence>
<dbReference type="InterPro" id="IPR036901">
    <property type="entry name" value="Asp/Orn_carbamoylTrfase_sf"/>
</dbReference>
<dbReference type="PANTHER" id="PTHR45753:SF3">
    <property type="entry name" value="ORNITHINE TRANSCARBAMYLASE, MITOCHONDRIAL"/>
    <property type="match status" value="1"/>
</dbReference>
<dbReference type="NCBIfam" id="NF001986">
    <property type="entry name" value="PRK00779.1"/>
    <property type="match status" value="1"/>
</dbReference>
<evidence type="ECO:0000256" key="2">
    <source>
        <dbReference type="ARBA" id="ARBA00004975"/>
    </source>
</evidence>
<comment type="function">
    <text evidence="1">Reversibly catalyzes the transfer of the carbamoyl group from carbamoyl phosphate (CP) to the N(epsilon) atom of ornithine (ORN) to produce L-citrulline.</text>
</comment>
<dbReference type="GO" id="GO:0016597">
    <property type="term" value="F:amino acid binding"/>
    <property type="evidence" value="ECO:0007669"/>
    <property type="project" value="InterPro"/>
</dbReference>
<evidence type="ECO:0000313" key="10">
    <source>
        <dbReference type="EMBL" id="ASG21562.1"/>
    </source>
</evidence>
<keyword evidence="7" id="KW-0963">Cytoplasm</keyword>
<dbReference type="KEGG" id="nao:Y958_12640"/>
<dbReference type="InterPro" id="IPR006131">
    <property type="entry name" value="Asp_carbamoyltransf_Asp/Orn-bd"/>
</dbReference>
<feature type="domain" description="Aspartate/ornithine carbamoyltransferase Asp/Orn-binding" evidence="8">
    <location>
        <begin position="156"/>
        <end position="305"/>
    </location>
</feature>
<dbReference type="RefSeq" id="WP_088872254.1">
    <property type="nucleotide sequence ID" value="NZ_CP022110.1"/>
</dbReference>
<evidence type="ECO:0000259" key="9">
    <source>
        <dbReference type="Pfam" id="PF02729"/>
    </source>
</evidence>
<comment type="catalytic activity">
    <reaction evidence="6 7">
        <text>carbamoyl phosphate + L-ornithine = L-citrulline + phosphate + H(+)</text>
        <dbReference type="Rhea" id="RHEA:19513"/>
        <dbReference type="ChEBI" id="CHEBI:15378"/>
        <dbReference type="ChEBI" id="CHEBI:43474"/>
        <dbReference type="ChEBI" id="CHEBI:46911"/>
        <dbReference type="ChEBI" id="CHEBI:57743"/>
        <dbReference type="ChEBI" id="CHEBI:58228"/>
        <dbReference type="EC" id="2.1.3.3"/>
    </reaction>
</comment>
<organism evidence="10 11">
    <name type="scientific">Nitrospirillum viridazoti CBAmc</name>
    <dbReference type="NCBI Taxonomy" id="1441467"/>
    <lineage>
        <taxon>Bacteria</taxon>
        <taxon>Pseudomonadati</taxon>
        <taxon>Pseudomonadota</taxon>
        <taxon>Alphaproteobacteria</taxon>
        <taxon>Rhodospirillales</taxon>
        <taxon>Azospirillaceae</taxon>
        <taxon>Nitrospirillum</taxon>
        <taxon>Nitrospirillum viridazoti</taxon>
    </lineage>
</organism>
<comment type="subcellular location">
    <subcellularLocation>
        <location evidence="7">Cytoplasm</location>
    </subcellularLocation>
</comment>
<dbReference type="AlphaFoldDB" id="A0A248JS58"/>
<name>A0A248JS58_9PROT</name>
<dbReference type="PRINTS" id="PR00100">
    <property type="entry name" value="AOTCASE"/>
</dbReference>
<dbReference type="NCBIfam" id="TIGR00658">
    <property type="entry name" value="orni_carb_tr"/>
    <property type="match status" value="1"/>
</dbReference>
<accession>A0A248JS58</accession>
<sequence length="308" mass="33770">MTATTKTVRHFLDISDFDTATLREILKRGLDLKQTNGTAQHPQPFRGLTLATIFEKPSTRTRVSFEVGMRQLGGDVITLTGREIQLGHGETIADTARVLSRFVNVIMIRTDHETKVHEMAGAASIPVINGLTDTSHPCQIMADIMTFEEKRGPIEGRVVCWSGDANNVCQSWIHAAARFGFEMRVAAPASLQPTADTIAWAAREGARLVVTEDPKAAAEGADIVVTDTWVSMHHKDAPARMALLAPFQVNDTLMKLASPDAIFMHCLPAHREEEVTSSVIDGPQSVVWDEAENRLHAQKGILAWCLNA</sequence>
<feature type="binding site" evidence="7">
    <location>
        <begin position="231"/>
        <end position="232"/>
    </location>
    <ligand>
        <name>L-ornithine</name>
        <dbReference type="ChEBI" id="CHEBI:46911"/>
    </ligand>
</feature>
<feature type="binding site" evidence="7">
    <location>
        <position position="294"/>
    </location>
    <ligand>
        <name>carbamoyl phosphate</name>
        <dbReference type="ChEBI" id="CHEBI:58228"/>
    </ligand>
</feature>
<dbReference type="Gene3D" id="3.40.50.1370">
    <property type="entry name" value="Aspartate/ornithine carbamoyltransferase"/>
    <property type="match status" value="2"/>
</dbReference>
<dbReference type="EMBL" id="CP022110">
    <property type="protein sequence ID" value="ASG21562.1"/>
    <property type="molecule type" value="Genomic_DNA"/>
</dbReference>
<dbReference type="PANTHER" id="PTHR45753">
    <property type="entry name" value="ORNITHINE CARBAMOYLTRANSFERASE, MITOCHONDRIAL"/>
    <property type="match status" value="1"/>
</dbReference>